<comment type="function">
    <text evidence="1">Component of the biogenesis of lysosome-related organelles complex-1 (BLOC-1) involved in endosomal cargo sorting.</text>
</comment>
<proteinExistence type="inferred from homology"/>
<dbReference type="RefSeq" id="XP_064712085.1">
    <property type="nucleotide sequence ID" value="XM_064844225.1"/>
</dbReference>
<organism evidence="11 12">
    <name type="scientific">Exophiala bonariae</name>
    <dbReference type="NCBI Taxonomy" id="1690606"/>
    <lineage>
        <taxon>Eukaryota</taxon>
        <taxon>Fungi</taxon>
        <taxon>Dikarya</taxon>
        <taxon>Ascomycota</taxon>
        <taxon>Pezizomycotina</taxon>
        <taxon>Eurotiomycetes</taxon>
        <taxon>Chaetothyriomycetidae</taxon>
        <taxon>Chaetothyriales</taxon>
        <taxon>Herpotrichiellaceae</taxon>
        <taxon>Exophiala</taxon>
    </lineage>
</organism>
<keyword evidence="8" id="KW-0175">Coiled coil</keyword>
<feature type="region of interest" description="Disordered" evidence="9">
    <location>
        <begin position="1"/>
        <end position="63"/>
    </location>
</feature>
<evidence type="ECO:0000256" key="6">
    <source>
        <dbReference type="ARBA" id="ARBA00022753"/>
    </source>
</evidence>
<evidence type="ECO:0000259" key="10">
    <source>
        <dbReference type="Pfam" id="PF10241"/>
    </source>
</evidence>
<protein>
    <recommendedName>
        <fullName evidence="4">Biogenesis of lysosome-related organelles complex 1 subunit KXD1</fullName>
    </recommendedName>
    <alternativeName>
        <fullName evidence="7">KxDL homolog</fullName>
    </alternativeName>
</protein>
<keyword evidence="5" id="KW-0813">Transport</keyword>
<evidence type="ECO:0000313" key="11">
    <source>
        <dbReference type="EMBL" id="KAK5064761.1"/>
    </source>
</evidence>
<name>A0AAV9NQZ9_9EURO</name>
<dbReference type="Pfam" id="PF10241">
    <property type="entry name" value="KxDL"/>
    <property type="match status" value="1"/>
</dbReference>
<sequence>MPQKSQTYSYPISRAMSPPSDLSETSSYGGSRSSGGSYSVSSGRSYAPSQHSDYDSYSSHHHGGVDVVDMLSQRMNDAFDPITMDRALVSQAQTSGQLNAKQRELQELQALAQRRLKTARVNFAEGIEATRETRRDIEYIAKKTSSMKSKAEKKHPEAYAKASRSRH</sequence>
<dbReference type="AlphaFoldDB" id="A0AAV9NQZ9"/>
<dbReference type="InterPro" id="IPR019371">
    <property type="entry name" value="KxDL_dom"/>
</dbReference>
<evidence type="ECO:0000256" key="3">
    <source>
        <dbReference type="ARBA" id="ARBA00005913"/>
    </source>
</evidence>
<comment type="subcellular location">
    <subcellularLocation>
        <location evidence="2">Endosome</location>
    </subcellularLocation>
</comment>
<dbReference type="PANTHER" id="PTHR37787">
    <property type="entry name" value="BIOGENESIS OF LYSOSOME-RELATED ORGANELLES COMPLEX 1 SUBUNIT KXD1"/>
    <property type="match status" value="1"/>
</dbReference>
<dbReference type="InterPro" id="IPR051390">
    <property type="entry name" value="BLOC-1_subunit_KXD1"/>
</dbReference>
<feature type="compositionally biased region" description="Low complexity" evidence="9">
    <location>
        <begin position="26"/>
        <end position="46"/>
    </location>
</feature>
<dbReference type="GeneID" id="89968817"/>
<feature type="coiled-coil region" evidence="8">
    <location>
        <begin position="91"/>
        <end position="118"/>
    </location>
</feature>
<dbReference type="EMBL" id="JAVRRD010000001">
    <property type="protein sequence ID" value="KAK5064761.1"/>
    <property type="molecule type" value="Genomic_DNA"/>
</dbReference>
<feature type="compositionally biased region" description="Polar residues" evidence="9">
    <location>
        <begin position="1"/>
        <end position="10"/>
    </location>
</feature>
<evidence type="ECO:0000256" key="7">
    <source>
        <dbReference type="ARBA" id="ARBA00029808"/>
    </source>
</evidence>
<dbReference type="GO" id="GO:0032880">
    <property type="term" value="P:regulation of protein localization"/>
    <property type="evidence" value="ECO:0007669"/>
    <property type="project" value="TreeGrafter"/>
</dbReference>
<evidence type="ECO:0000256" key="8">
    <source>
        <dbReference type="SAM" id="Coils"/>
    </source>
</evidence>
<reference evidence="11 12" key="1">
    <citation type="submission" date="2023-08" db="EMBL/GenBank/DDBJ databases">
        <title>Black Yeasts Isolated from many extreme environments.</title>
        <authorList>
            <person name="Coleine C."/>
            <person name="Stajich J.E."/>
            <person name="Selbmann L."/>
        </authorList>
    </citation>
    <scope>NUCLEOTIDE SEQUENCE [LARGE SCALE GENOMIC DNA]</scope>
    <source>
        <strain evidence="11 12">CCFEE 5792</strain>
    </source>
</reference>
<feature type="region of interest" description="Disordered" evidence="9">
    <location>
        <begin position="144"/>
        <end position="167"/>
    </location>
</feature>
<evidence type="ECO:0000313" key="12">
    <source>
        <dbReference type="Proteomes" id="UP001358417"/>
    </source>
</evidence>
<keyword evidence="12" id="KW-1185">Reference proteome</keyword>
<evidence type="ECO:0000256" key="9">
    <source>
        <dbReference type="SAM" id="MobiDB-lite"/>
    </source>
</evidence>
<dbReference type="GO" id="GO:0005768">
    <property type="term" value="C:endosome"/>
    <property type="evidence" value="ECO:0007669"/>
    <property type="project" value="UniProtKB-SubCell"/>
</dbReference>
<comment type="similarity">
    <text evidence="3">Belongs to the KXD1 family.</text>
</comment>
<evidence type="ECO:0000256" key="5">
    <source>
        <dbReference type="ARBA" id="ARBA00022448"/>
    </source>
</evidence>
<comment type="caution">
    <text evidence="11">The sequence shown here is derived from an EMBL/GenBank/DDBJ whole genome shotgun (WGS) entry which is preliminary data.</text>
</comment>
<dbReference type="PANTHER" id="PTHR37787:SF1">
    <property type="entry name" value="BIOGENESIS OF LYSOSOME-RELATED ORGANELLES COMPLEX 1 SUBUNIT KXD1"/>
    <property type="match status" value="1"/>
</dbReference>
<dbReference type="GO" id="GO:0031083">
    <property type="term" value="C:BLOC-1 complex"/>
    <property type="evidence" value="ECO:0007669"/>
    <property type="project" value="TreeGrafter"/>
</dbReference>
<feature type="domain" description="KxDL" evidence="10">
    <location>
        <begin position="74"/>
        <end position="159"/>
    </location>
</feature>
<gene>
    <name evidence="11" type="ORF">LTR84_000595</name>
</gene>
<evidence type="ECO:0000256" key="1">
    <source>
        <dbReference type="ARBA" id="ARBA00002069"/>
    </source>
</evidence>
<accession>A0AAV9NQZ9</accession>
<evidence type="ECO:0000256" key="4">
    <source>
        <dbReference type="ARBA" id="ARBA00016207"/>
    </source>
</evidence>
<evidence type="ECO:0000256" key="2">
    <source>
        <dbReference type="ARBA" id="ARBA00004177"/>
    </source>
</evidence>
<keyword evidence="6" id="KW-0967">Endosome</keyword>
<dbReference type="GO" id="GO:0007032">
    <property type="term" value="P:endosome organization"/>
    <property type="evidence" value="ECO:0007669"/>
    <property type="project" value="TreeGrafter"/>
</dbReference>
<dbReference type="Proteomes" id="UP001358417">
    <property type="component" value="Unassembled WGS sequence"/>
</dbReference>